<organism evidence="12 13">
    <name type="scientific">Ilex paraguariensis</name>
    <name type="common">yerba mate</name>
    <dbReference type="NCBI Taxonomy" id="185542"/>
    <lineage>
        <taxon>Eukaryota</taxon>
        <taxon>Viridiplantae</taxon>
        <taxon>Streptophyta</taxon>
        <taxon>Embryophyta</taxon>
        <taxon>Tracheophyta</taxon>
        <taxon>Spermatophyta</taxon>
        <taxon>Magnoliopsida</taxon>
        <taxon>eudicotyledons</taxon>
        <taxon>Gunneridae</taxon>
        <taxon>Pentapetalae</taxon>
        <taxon>asterids</taxon>
        <taxon>campanulids</taxon>
        <taxon>Aquifoliales</taxon>
        <taxon>Aquifoliaceae</taxon>
        <taxon>Ilex</taxon>
    </lineage>
</organism>
<evidence type="ECO:0000256" key="5">
    <source>
        <dbReference type="ARBA" id="ARBA00022777"/>
    </source>
</evidence>
<dbReference type="AlphaFoldDB" id="A0ABC8QPU0"/>
<dbReference type="EMBL" id="CAUOFW020000558">
    <property type="protein sequence ID" value="CAK9134686.1"/>
    <property type="molecule type" value="Genomic_DNA"/>
</dbReference>
<dbReference type="PANTHER" id="PTHR48005">
    <property type="entry name" value="LEUCINE RICH REPEAT KINASE 2"/>
    <property type="match status" value="1"/>
</dbReference>
<keyword evidence="2" id="KW-0723">Serine/threonine-protein kinase</keyword>
<feature type="domain" description="Protein kinase" evidence="11">
    <location>
        <begin position="79"/>
        <end position="284"/>
    </location>
</feature>
<evidence type="ECO:0000256" key="10">
    <source>
        <dbReference type="SAM" id="Phobius"/>
    </source>
</evidence>
<evidence type="ECO:0000256" key="9">
    <source>
        <dbReference type="PROSITE-ProRule" id="PRU10141"/>
    </source>
</evidence>
<evidence type="ECO:0000256" key="4">
    <source>
        <dbReference type="ARBA" id="ARBA00022741"/>
    </source>
</evidence>
<evidence type="ECO:0000313" key="13">
    <source>
        <dbReference type="Proteomes" id="UP001642360"/>
    </source>
</evidence>
<dbReference type="SUPFAM" id="SSF56112">
    <property type="entry name" value="Protein kinase-like (PK-like)"/>
    <property type="match status" value="1"/>
</dbReference>
<evidence type="ECO:0000256" key="2">
    <source>
        <dbReference type="ARBA" id="ARBA00022527"/>
    </source>
</evidence>
<feature type="binding site" evidence="9">
    <location>
        <position position="108"/>
    </location>
    <ligand>
        <name>ATP</name>
        <dbReference type="ChEBI" id="CHEBI:30616"/>
    </ligand>
</feature>
<comment type="catalytic activity">
    <reaction evidence="7">
        <text>L-threonyl-[protein] + ATP = O-phospho-L-threonyl-[protein] + ADP + H(+)</text>
        <dbReference type="Rhea" id="RHEA:46608"/>
        <dbReference type="Rhea" id="RHEA-COMP:11060"/>
        <dbReference type="Rhea" id="RHEA-COMP:11605"/>
        <dbReference type="ChEBI" id="CHEBI:15378"/>
        <dbReference type="ChEBI" id="CHEBI:30013"/>
        <dbReference type="ChEBI" id="CHEBI:30616"/>
        <dbReference type="ChEBI" id="CHEBI:61977"/>
        <dbReference type="ChEBI" id="CHEBI:456216"/>
        <dbReference type="EC" id="2.7.11.1"/>
    </reaction>
</comment>
<keyword evidence="13" id="KW-1185">Reference proteome</keyword>
<evidence type="ECO:0000256" key="8">
    <source>
        <dbReference type="ARBA" id="ARBA00048679"/>
    </source>
</evidence>
<keyword evidence="10" id="KW-0472">Membrane</keyword>
<keyword evidence="10" id="KW-0812">Transmembrane</keyword>
<sequence>MPCFHMKSNREKRFLVLILLPVIGGLFLLFLVIGIFWAIRGKKRSIKNEPKEPNENLFSIWSFDGKIVYENIVEATKDFSSKHCIGVGGYGIVYKAKLPSGQVVAVKKLDASEDDEREKLKESEYEAHITNFGTARVLWPDSSNWTSFAGTFGYAAPELAYTMKLRVLPMEVIMGKHPGELISSLLPSWSSSSASTAHGILLKGLLDQHISPPRKQAAEEVVSLVKLAFACLHPSPQFRPTMQQVSVMLSKQRPALQNSSEMITLAQLLDIKSSTFLPSVTKSC</sequence>
<dbReference type="SMART" id="SM00220">
    <property type="entry name" value="S_TKc"/>
    <property type="match status" value="1"/>
</dbReference>
<proteinExistence type="predicted"/>
<evidence type="ECO:0000256" key="6">
    <source>
        <dbReference type="ARBA" id="ARBA00022840"/>
    </source>
</evidence>
<keyword evidence="10" id="KW-1133">Transmembrane helix</keyword>
<evidence type="ECO:0000313" key="12">
    <source>
        <dbReference type="EMBL" id="CAK9134686.1"/>
    </source>
</evidence>
<keyword evidence="4 9" id="KW-0547">Nucleotide-binding</keyword>
<evidence type="ECO:0000256" key="7">
    <source>
        <dbReference type="ARBA" id="ARBA00047899"/>
    </source>
</evidence>
<keyword evidence="6 9" id="KW-0067">ATP-binding</keyword>
<dbReference type="PROSITE" id="PS50011">
    <property type="entry name" value="PROTEIN_KINASE_DOM"/>
    <property type="match status" value="1"/>
</dbReference>
<dbReference type="Gene3D" id="1.10.510.10">
    <property type="entry name" value="Transferase(Phosphotransferase) domain 1"/>
    <property type="match status" value="2"/>
</dbReference>
<dbReference type="Proteomes" id="UP001642360">
    <property type="component" value="Unassembled WGS sequence"/>
</dbReference>
<comment type="catalytic activity">
    <reaction evidence="8">
        <text>L-seryl-[protein] + ATP = O-phospho-L-seryl-[protein] + ADP + H(+)</text>
        <dbReference type="Rhea" id="RHEA:17989"/>
        <dbReference type="Rhea" id="RHEA-COMP:9863"/>
        <dbReference type="Rhea" id="RHEA-COMP:11604"/>
        <dbReference type="ChEBI" id="CHEBI:15378"/>
        <dbReference type="ChEBI" id="CHEBI:29999"/>
        <dbReference type="ChEBI" id="CHEBI:30616"/>
        <dbReference type="ChEBI" id="CHEBI:83421"/>
        <dbReference type="ChEBI" id="CHEBI:456216"/>
        <dbReference type="EC" id="2.7.11.1"/>
    </reaction>
</comment>
<dbReference type="GO" id="GO:0004674">
    <property type="term" value="F:protein serine/threonine kinase activity"/>
    <property type="evidence" value="ECO:0007669"/>
    <property type="project" value="UniProtKB-KW"/>
</dbReference>
<gene>
    <name evidence="12" type="ORF">ILEXP_LOCUS1619</name>
</gene>
<keyword evidence="3" id="KW-0808">Transferase</keyword>
<name>A0ABC8QPU0_9AQUA</name>
<evidence type="ECO:0000256" key="3">
    <source>
        <dbReference type="ARBA" id="ARBA00022679"/>
    </source>
</evidence>
<dbReference type="PANTHER" id="PTHR48005:SF70">
    <property type="entry name" value="MDIS1-INTERACTING RECEPTOR LIKE KINASE 2-LIKE"/>
    <property type="match status" value="1"/>
</dbReference>
<dbReference type="InterPro" id="IPR000719">
    <property type="entry name" value="Prot_kinase_dom"/>
</dbReference>
<evidence type="ECO:0000256" key="1">
    <source>
        <dbReference type="ARBA" id="ARBA00012513"/>
    </source>
</evidence>
<comment type="caution">
    <text evidence="12">The sequence shown here is derived from an EMBL/GenBank/DDBJ whole genome shotgun (WGS) entry which is preliminary data.</text>
</comment>
<dbReference type="PROSITE" id="PS00107">
    <property type="entry name" value="PROTEIN_KINASE_ATP"/>
    <property type="match status" value="1"/>
</dbReference>
<dbReference type="InterPro" id="IPR017441">
    <property type="entry name" value="Protein_kinase_ATP_BS"/>
</dbReference>
<dbReference type="InterPro" id="IPR011009">
    <property type="entry name" value="Kinase-like_dom_sf"/>
</dbReference>
<evidence type="ECO:0000259" key="11">
    <source>
        <dbReference type="PROSITE" id="PS50011"/>
    </source>
</evidence>
<protein>
    <recommendedName>
        <fullName evidence="1">non-specific serine/threonine protein kinase</fullName>
        <ecNumber evidence="1">2.7.11.1</ecNumber>
    </recommendedName>
</protein>
<accession>A0ABC8QPU0</accession>
<dbReference type="EC" id="2.7.11.1" evidence="1"/>
<dbReference type="GO" id="GO:0005524">
    <property type="term" value="F:ATP binding"/>
    <property type="evidence" value="ECO:0007669"/>
    <property type="project" value="UniProtKB-UniRule"/>
</dbReference>
<feature type="transmembrane region" description="Helical" evidence="10">
    <location>
        <begin position="14"/>
        <end position="39"/>
    </location>
</feature>
<keyword evidence="5" id="KW-0418">Kinase</keyword>
<reference evidence="12 13" key="1">
    <citation type="submission" date="2024-02" db="EMBL/GenBank/DDBJ databases">
        <authorList>
            <person name="Vignale AGUSTIN F."/>
            <person name="Sosa J E."/>
            <person name="Modenutti C."/>
        </authorList>
    </citation>
    <scope>NUCLEOTIDE SEQUENCE [LARGE SCALE GENOMIC DNA]</scope>
</reference>
<dbReference type="InterPro" id="IPR051420">
    <property type="entry name" value="Ser_Thr_Kinases_DiverseReg"/>
</dbReference>